<organism evidence="2 3">
    <name type="scientific">Dryococelus australis</name>
    <dbReference type="NCBI Taxonomy" id="614101"/>
    <lineage>
        <taxon>Eukaryota</taxon>
        <taxon>Metazoa</taxon>
        <taxon>Ecdysozoa</taxon>
        <taxon>Arthropoda</taxon>
        <taxon>Hexapoda</taxon>
        <taxon>Insecta</taxon>
        <taxon>Pterygota</taxon>
        <taxon>Neoptera</taxon>
        <taxon>Polyneoptera</taxon>
        <taxon>Phasmatodea</taxon>
        <taxon>Verophasmatodea</taxon>
        <taxon>Anareolatae</taxon>
        <taxon>Phasmatidae</taxon>
        <taxon>Eurycanthinae</taxon>
        <taxon>Dryococelus</taxon>
    </lineage>
</organism>
<keyword evidence="3" id="KW-1185">Reference proteome</keyword>
<proteinExistence type="predicted"/>
<evidence type="ECO:0000313" key="2">
    <source>
        <dbReference type="EMBL" id="KAJ8869665.1"/>
    </source>
</evidence>
<protein>
    <submittedName>
        <fullName evidence="2">Uncharacterized protein</fullName>
    </submittedName>
</protein>
<name>A0ABQ9GB63_9NEOP</name>
<comment type="caution">
    <text evidence="2">The sequence shown here is derived from an EMBL/GenBank/DDBJ whole genome shotgun (WGS) entry which is preliminary data.</text>
</comment>
<dbReference type="EMBL" id="JARBHB010000013">
    <property type="protein sequence ID" value="KAJ8869665.1"/>
    <property type="molecule type" value="Genomic_DNA"/>
</dbReference>
<sequence>MDRSTSAENRTSDQRTRDARRAAHLHGGKAGRSEGERREARRSRRGQSLQAENQDDEVVRVLRGSQTLSQGSRLLNQEETLGRASNARLAVWSDYSPLSKANRVRFQAGYAPGLSQVAIVLDDADGRRVFSGVSLFPPSLYSGAAPNSLPFNLIGFKDLDVKSRPYISTTLSPLGNFQAEGSETRLQIISLTLSRQDLVGTSEPTRAVDPRAFKFVPHKCPPFWMTPIDGAEKDCNNGANGSTARKSAEIVSLPPTKANQSQQDFRILKRGWSLCWLTGFPRGTPVIPPRPHNPALGFRHHSIHLTSPLPALYT</sequence>
<dbReference type="Proteomes" id="UP001159363">
    <property type="component" value="Chromosome 12"/>
</dbReference>
<feature type="compositionally biased region" description="Basic and acidic residues" evidence="1">
    <location>
        <begin position="1"/>
        <end position="21"/>
    </location>
</feature>
<evidence type="ECO:0000313" key="3">
    <source>
        <dbReference type="Proteomes" id="UP001159363"/>
    </source>
</evidence>
<reference evidence="2 3" key="1">
    <citation type="submission" date="2023-02" db="EMBL/GenBank/DDBJ databases">
        <title>LHISI_Scaffold_Assembly.</title>
        <authorList>
            <person name="Stuart O.P."/>
            <person name="Cleave R."/>
            <person name="Magrath M.J.L."/>
            <person name="Mikheyev A.S."/>
        </authorList>
    </citation>
    <scope>NUCLEOTIDE SEQUENCE [LARGE SCALE GENOMIC DNA]</scope>
    <source>
        <strain evidence="2">Daus_M_001</strain>
        <tissue evidence="2">Leg muscle</tissue>
    </source>
</reference>
<accession>A0ABQ9GB63</accession>
<feature type="region of interest" description="Disordered" evidence="1">
    <location>
        <begin position="1"/>
        <end position="55"/>
    </location>
</feature>
<gene>
    <name evidence="2" type="ORF">PR048_028658</name>
</gene>
<evidence type="ECO:0000256" key="1">
    <source>
        <dbReference type="SAM" id="MobiDB-lite"/>
    </source>
</evidence>